<dbReference type="GO" id="GO:0005737">
    <property type="term" value="C:cytoplasm"/>
    <property type="evidence" value="ECO:0007669"/>
    <property type="project" value="TreeGrafter"/>
</dbReference>
<evidence type="ECO:0000313" key="3">
    <source>
        <dbReference type="EMBL" id="KAG8227738.1"/>
    </source>
</evidence>
<name>A0A8K0K4D9_LADFU</name>
<dbReference type="OrthoDB" id="10061772at2759"/>
<organism evidence="3 4">
    <name type="scientific">Ladona fulva</name>
    <name type="common">Scarce chaser dragonfly</name>
    <name type="synonym">Libellula fulva</name>
    <dbReference type="NCBI Taxonomy" id="123851"/>
    <lineage>
        <taxon>Eukaryota</taxon>
        <taxon>Metazoa</taxon>
        <taxon>Ecdysozoa</taxon>
        <taxon>Arthropoda</taxon>
        <taxon>Hexapoda</taxon>
        <taxon>Insecta</taxon>
        <taxon>Pterygota</taxon>
        <taxon>Palaeoptera</taxon>
        <taxon>Odonata</taxon>
        <taxon>Epiprocta</taxon>
        <taxon>Anisoptera</taxon>
        <taxon>Libelluloidea</taxon>
        <taxon>Libellulidae</taxon>
        <taxon>Ladona</taxon>
    </lineage>
</organism>
<dbReference type="Gene3D" id="1.10.555.10">
    <property type="entry name" value="Rho GTPase activation protein"/>
    <property type="match status" value="1"/>
</dbReference>
<proteinExistence type="predicted"/>
<reference evidence="3" key="2">
    <citation type="submission" date="2017-10" db="EMBL/GenBank/DDBJ databases">
        <title>Ladona fulva Genome sequencing and assembly.</title>
        <authorList>
            <person name="Murali S."/>
            <person name="Richards S."/>
            <person name="Bandaranaike D."/>
            <person name="Bellair M."/>
            <person name="Blankenburg K."/>
            <person name="Chao H."/>
            <person name="Dinh H."/>
            <person name="Doddapaneni H."/>
            <person name="Dugan-Rocha S."/>
            <person name="Elkadiri S."/>
            <person name="Gnanaolivu R."/>
            <person name="Hernandez B."/>
            <person name="Skinner E."/>
            <person name="Javaid M."/>
            <person name="Lee S."/>
            <person name="Li M."/>
            <person name="Ming W."/>
            <person name="Munidasa M."/>
            <person name="Muniz J."/>
            <person name="Nguyen L."/>
            <person name="Hughes D."/>
            <person name="Osuji N."/>
            <person name="Pu L.-L."/>
            <person name="Puazo M."/>
            <person name="Qu C."/>
            <person name="Quiroz J."/>
            <person name="Raj R."/>
            <person name="Weissenberger G."/>
            <person name="Xin Y."/>
            <person name="Zou X."/>
            <person name="Han Y."/>
            <person name="Worley K."/>
            <person name="Muzny D."/>
            <person name="Gibbs R."/>
        </authorList>
    </citation>
    <scope>NUCLEOTIDE SEQUENCE</scope>
    <source>
        <strain evidence="3">Sampled in the wild</strain>
    </source>
</reference>
<dbReference type="PROSITE" id="PS50238">
    <property type="entry name" value="RHOGAP"/>
    <property type="match status" value="1"/>
</dbReference>
<dbReference type="InterPro" id="IPR008936">
    <property type="entry name" value="Rho_GTPase_activation_prot"/>
</dbReference>
<comment type="caution">
    <text evidence="3">The sequence shown here is derived from an EMBL/GenBank/DDBJ whole genome shotgun (WGS) entry which is preliminary data.</text>
</comment>
<sequence>MKSLLNQGVTLDLNDGRYSIHDCASVLKNFLAELPEPLLTDAHYQAHCQIAEMCMSGAEGKSDGRLLRALQLLLLLLPPENRVLLSDLLSLLHLTASHQSSNRMSAESLATLFTPHLACPRKMPPEALHANAQLMSRVVAFLIRQGATPLFQIPPQLATDIRAYWARKESTGICPIKKSAIHFLQVDGRSTLKGEKKVEGESAEVNTVFSFVDRERTAQEYSSNITEAALAQLYAHIRSLPESSEKRRLVKQFNKENGAGTPHQRYTRLMASRGKSLGDSIKRHLFNKGIKCPKAGAQQGYFSILHQNGGDKSN</sequence>
<dbReference type="SMART" id="SM00324">
    <property type="entry name" value="RhoGAP"/>
    <property type="match status" value="1"/>
</dbReference>
<dbReference type="PANTHER" id="PTHR14963:SF7">
    <property type="entry name" value="RHO GTPASE-ACTIVATING PROTEIN 19"/>
    <property type="match status" value="1"/>
</dbReference>
<dbReference type="AlphaFoldDB" id="A0A8K0K4D9"/>
<dbReference type="GO" id="GO:0007165">
    <property type="term" value="P:signal transduction"/>
    <property type="evidence" value="ECO:0007669"/>
    <property type="project" value="InterPro"/>
</dbReference>
<dbReference type="InterPro" id="IPR000198">
    <property type="entry name" value="RhoGAP_dom"/>
</dbReference>
<gene>
    <name evidence="3" type="ORF">J437_LFUL008382</name>
</gene>
<dbReference type="Pfam" id="PF00620">
    <property type="entry name" value="RhoGAP"/>
    <property type="match status" value="1"/>
</dbReference>
<dbReference type="PANTHER" id="PTHR14963">
    <property type="entry name" value="RHO GTPASE ACTIVATING PROTEIN 18,19-RELATED"/>
    <property type="match status" value="1"/>
</dbReference>
<accession>A0A8K0K4D9</accession>
<dbReference type="SUPFAM" id="SSF48350">
    <property type="entry name" value="GTPase activation domain, GAP"/>
    <property type="match status" value="1"/>
</dbReference>
<protein>
    <recommendedName>
        <fullName evidence="2">Rho-GAP domain-containing protein</fullName>
    </recommendedName>
</protein>
<dbReference type="Proteomes" id="UP000792457">
    <property type="component" value="Unassembled WGS sequence"/>
</dbReference>
<evidence type="ECO:0000313" key="4">
    <source>
        <dbReference type="Proteomes" id="UP000792457"/>
    </source>
</evidence>
<dbReference type="EMBL" id="KZ308337">
    <property type="protein sequence ID" value="KAG8227738.1"/>
    <property type="molecule type" value="Genomic_DNA"/>
</dbReference>
<keyword evidence="4" id="KW-1185">Reference proteome</keyword>
<keyword evidence="1" id="KW-0343">GTPase activation</keyword>
<feature type="non-terminal residue" evidence="3">
    <location>
        <position position="314"/>
    </location>
</feature>
<evidence type="ECO:0000259" key="2">
    <source>
        <dbReference type="PROSITE" id="PS50238"/>
    </source>
</evidence>
<dbReference type="GO" id="GO:0005096">
    <property type="term" value="F:GTPase activator activity"/>
    <property type="evidence" value="ECO:0007669"/>
    <property type="project" value="UniProtKB-KW"/>
</dbReference>
<dbReference type="GO" id="GO:0051056">
    <property type="term" value="P:regulation of small GTPase mediated signal transduction"/>
    <property type="evidence" value="ECO:0007669"/>
    <property type="project" value="TreeGrafter"/>
</dbReference>
<evidence type="ECO:0000256" key="1">
    <source>
        <dbReference type="ARBA" id="ARBA00022468"/>
    </source>
</evidence>
<reference evidence="3" key="1">
    <citation type="submission" date="2013-04" db="EMBL/GenBank/DDBJ databases">
        <authorList>
            <person name="Qu J."/>
            <person name="Murali S.C."/>
            <person name="Bandaranaike D."/>
            <person name="Bellair M."/>
            <person name="Blankenburg K."/>
            <person name="Chao H."/>
            <person name="Dinh H."/>
            <person name="Doddapaneni H."/>
            <person name="Downs B."/>
            <person name="Dugan-Rocha S."/>
            <person name="Elkadiri S."/>
            <person name="Gnanaolivu R.D."/>
            <person name="Hernandez B."/>
            <person name="Javaid M."/>
            <person name="Jayaseelan J.C."/>
            <person name="Lee S."/>
            <person name="Li M."/>
            <person name="Ming W."/>
            <person name="Munidasa M."/>
            <person name="Muniz J."/>
            <person name="Nguyen L."/>
            <person name="Ongeri F."/>
            <person name="Osuji N."/>
            <person name="Pu L.-L."/>
            <person name="Puazo M."/>
            <person name="Qu C."/>
            <person name="Quiroz J."/>
            <person name="Raj R."/>
            <person name="Weissenberger G."/>
            <person name="Xin Y."/>
            <person name="Zou X."/>
            <person name="Han Y."/>
            <person name="Richards S."/>
            <person name="Worley K."/>
            <person name="Muzny D."/>
            <person name="Gibbs R."/>
        </authorList>
    </citation>
    <scope>NUCLEOTIDE SEQUENCE</scope>
    <source>
        <strain evidence="3">Sampled in the wild</strain>
    </source>
</reference>
<feature type="domain" description="Rho-GAP" evidence="2">
    <location>
        <begin position="1"/>
        <end position="150"/>
    </location>
</feature>